<dbReference type="GO" id="GO:0044183">
    <property type="term" value="F:protein folding chaperone"/>
    <property type="evidence" value="ECO:0007669"/>
    <property type="project" value="TreeGrafter"/>
</dbReference>
<gene>
    <name evidence="5" type="primary">LYRM7</name>
    <name evidence="5" type="ORF">Anas_03854</name>
</gene>
<accession>A0A5N5SMN3</accession>
<dbReference type="GO" id="GO:0034551">
    <property type="term" value="P:mitochondrial respiratory chain complex III assembly"/>
    <property type="evidence" value="ECO:0007669"/>
    <property type="project" value="InterPro"/>
</dbReference>
<reference evidence="5 6" key="1">
    <citation type="journal article" date="2019" name="PLoS Biol.">
        <title>Sex chromosomes control vertical transmission of feminizing Wolbachia symbionts in an isopod.</title>
        <authorList>
            <person name="Becking T."/>
            <person name="Chebbi M.A."/>
            <person name="Giraud I."/>
            <person name="Moumen B."/>
            <person name="Laverre T."/>
            <person name="Caubet Y."/>
            <person name="Peccoud J."/>
            <person name="Gilbert C."/>
            <person name="Cordaux R."/>
        </authorList>
    </citation>
    <scope>NUCLEOTIDE SEQUENCE [LARGE SCALE GENOMIC DNA]</scope>
    <source>
        <strain evidence="5">ANa2</strain>
        <tissue evidence="5">Whole body excluding digestive tract and cuticle</tissue>
    </source>
</reference>
<dbReference type="InterPro" id="IPR045298">
    <property type="entry name" value="Complex1_LYR_LYRM7"/>
</dbReference>
<protein>
    <submittedName>
        <fullName evidence="5">Complex III assembly factor LYRM7</fullName>
    </submittedName>
</protein>
<dbReference type="OrthoDB" id="529194at2759"/>
<keyword evidence="3" id="KW-0496">Mitochondrion</keyword>
<name>A0A5N5SMN3_9CRUS</name>
<proteinExistence type="inferred from homology"/>
<evidence type="ECO:0000256" key="3">
    <source>
        <dbReference type="ARBA" id="ARBA00023128"/>
    </source>
</evidence>
<dbReference type="GO" id="GO:0005759">
    <property type="term" value="C:mitochondrial matrix"/>
    <property type="evidence" value="ECO:0007669"/>
    <property type="project" value="UniProtKB-SubCell"/>
</dbReference>
<keyword evidence="6" id="KW-1185">Reference proteome</keyword>
<comment type="similarity">
    <text evidence="2">Belongs to the complex I LYR family.</text>
</comment>
<evidence type="ECO:0000256" key="4">
    <source>
        <dbReference type="ARBA" id="ARBA00023186"/>
    </source>
</evidence>
<organism evidence="5 6">
    <name type="scientific">Armadillidium nasatum</name>
    <dbReference type="NCBI Taxonomy" id="96803"/>
    <lineage>
        <taxon>Eukaryota</taxon>
        <taxon>Metazoa</taxon>
        <taxon>Ecdysozoa</taxon>
        <taxon>Arthropoda</taxon>
        <taxon>Crustacea</taxon>
        <taxon>Multicrustacea</taxon>
        <taxon>Malacostraca</taxon>
        <taxon>Eumalacostraca</taxon>
        <taxon>Peracarida</taxon>
        <taxon>Isopoda</taxon>
        <taxon>Oniscidea</taxon>
        <taxon>Crinocheta</taxon>
        <taxon>Armadillidiidae</taxon>
        <taxon>Armadillidium</taxon>
    </lineage>
</organism>
<dbReference type="PANTHER" id="PTHR46749:SF1">
    <property type="entry name" value="COMPLEX III ASSEMBLY FACTOR LYRM7"/>
    <property type="match status" value="1"/>
</dbReference>
<evidence type="ECO:0000313" key="6">
    <source>
        <dbReference type="Proteomes" id="UP000326759"/>
    </source>
</evidence>
<dbReference type="EMBL" id="SEYY01022886">
    <property type="protein sequence ID" value="KAB7495217.1"/>
    <property type="molecule type" value="Genomic_DNA"/>
</dbReference>
<evidence type="ECO:0000313" key="5">
    <source>
        <dbReference type="EMBL" id="KAB7495217.1"/>
    </source>
</evidence>
<dbReference type="AlphaFoldDB" id="A0A5N5SMN3"/>
<keyword evidence="4" id="KW-0143">Chaperone</keyword>
<sequence length="94" mass="10849">MCIYLFSVARRQINDEYSRNKNLTKEETINALMKHANDVEEVLRTTIIQAVRTEGGNYRAVMRKDVQLLTNVPYKEMPNQMITGVKNGACKENQ</sequence>
<dbReference type="CDD" id="cd20267">
    <property type="entry name" value="Complex1_LYR_LYRM7"/>
    <property type="match status" value="1"/>
</dbReference>
<dbReference type="PANTHER" id="PTHR46749">
    <property type="entry name" value="COMPLEX III ASSEMBLY FACTOR LYRM7"/>
    <property type="match status" value="1"/>
</dbReference>
<comment type="subcellular location">
    <subcellularLocation>
        <location evidence="1">Mitochondrion matrix</location>
    </subcellularLocation>
</comment>
<evidence type="ECO:0000256" key="2">
    <source>
        <dbReference type="ARBA" id="ARBA00009508"/>
    </source>
</evidence>
<evidence type="ECO:0000256" key="1">
    <source>
        <dbReference type="ARBA" id="ARBA00004305"/>
    </source>
</evidence>
<dbReference type="Proteomes" id="UP000326759">
    <property type="component" value="Unassembled WGS sequence"/>
</dbReference>
<comment type="caution">
    <text evidence="5">The sequence shown here is derived from an EMBL/GenBank/DDBJ whole genome shotgun (WGS) entry which is preliminary data.</text>
</comment>
<dbReference type="InterPro" id="IPR050435">
    <property type="entry name" value="MZM1/LYRM7"/>
</dbReference>